<dbReference type="KEGG" id="dmu:Desmu_0230"/>
<dbReference type="AlphaFoldDB" id="E8R7S3"/>
<sequence>MMTHLNELVAYMRSLVDDYERLIDQAKIIRADHDGERVRLFIAHADRVLDSSRRILPEAKTVMASGSSDVLVKHISVYYRMIKYVSIRYMVDLLEEALPSLTGNPGTLAEMQRLLAGFRELRDTL</sequence>
<dbReference type="eggNOG" id="arCOG08831">
    <property type="taxonomic scope" value="Archaea"/>
</dbReference>
<evidence type="ECO:0000313" key="2">
    <source>
        <dbReference type="Proteomes" id="UP000001068"/>
    </source>
</evidence>
<keyword evidence="2" id="KW-1185">Reference proteome</keyword>
<organism evidence="1 2">
    <name type="scientific">Desulfurococcus mucosus (strain ATCC 35584 / DSM 2162 / JCM 9187 / O7/1)</name>
    <dbReference type="NCBI Taxonomy" id="765177"/>
    <lineage>
        <taxon>Archaea</taxon>
        <taxon>Thermoproteota</taxon>
        <taxon>Thermoprotei</taxon>
        <taxon>Desulfurococcales</taxon>
        <taxon>Desulfurococcaceae</taxon>
        <taxon>Desulfurococcus</taxon>
    </lineage>
</organism>
<dbReference type="HOGENOM" id="CLU_1998657_0_0_2"/>
<protein>
    <submittedName>
        <fullName evidence="1">Uncharacterized protein</fullName>
    </submittedName>
</protein>
<proteinExistence type="predicted"/>
<evidence type="ECO:0000313" key="1">
    <source>
        <dbReference type="EMBL" id="ADV64549.1"/>
    </source>
</evidence>
<dbReference type="Proteomes" id="UP000001068">
    <property type="component" value="Chromosome"/>
</dbReference>
<name>E8R7S3_DESM0</name>
<reference evidence="2" key="1">
    <citation type="submission" date="2010-11" db="EMBL/GenBank/DDBJ databases">
        <title>The complete genome of Desulfurococcus mucosus DSM 2162.</title>
        <authorList>
            <consortium name="US DOE Joint Genome Institute (JGI-PGF)"/>
            <person name="Lucas S."/>
            <person name="Copeland A."/>
            <person name="Lapidus A."/>
            <person name="Bruce D."/>
            <person name="Goodwin L."/>
            <person name="Pitluck S."/>
            <person name="Kyrpides N."/>
            <person name="Mavromatis K."/>
            <person name="Pagani I."/>
            <person name="Ivanova N."/>
            <person name="Ovchinnikova G."/>
            <person name="Chertkov O."/>
            <person name="Held B."/>
            <person name="Brettin T."/>
            <person name="Detter J.C."/>
            <person name="Tapia R."/>
            <person name="Han C."/>
            <person name="Land M."/>
            <person name="Hauser L."/>
            <person name="Markowitz V."/>
            <person name="Cheng J.-F."/>
            <person name="Hugenholtz P."/>
            <person name="Woyke T."/>
            <person name="Wu D."/>
            <person name="Wirth R."/>
            <person name="Bilek Y."/>
            <person name="Hader T."/>
            <person name="Klenk H.-P."/>
            <person name="Eisen J.A."/>
        </authorList>
    </citation>
    <scope>NUCLEOTIDE SEQUENCE [LARGE SCALE GENOMIC DNA]</scope>
    <source>
        <strain evidence="2">ATCC 35584 / DSM 2162 / JCM 9187 / O7/1</strain>
    </source>
</reference>
<accession>E8R7S3</accession>
<gene>
    <name evidence="1" type="ordered locus">Desmu_0230</name>
</gene>
<dbReference type="EMBL" id="CP002363">
    <property type="protein sequence ID" value="ADV64549.1"/>
    <property type="molecule type" value="Genomic_DNA"/>
</dbReference>
<reference evidence="1 2" key="2">
    <citation type="journal article" date="2011" name="Stand. Genomic Sci.">
        <title>Complete genome sequence of Desulfurococcus mucosus type strain (O7/1).</title>
        <authorList>
            <person name="Wirth R."/>
            <person name="Chertkov O."/>
            <person name="Held B."/>
            <person name="Lapidus A."/>
            <person name="Nolan M."/>
            <person name="Lucas S."/>
            <person name="Hammon N."/>
            <person name="Deshpande S."/>
            <person name="Cheng J.F."/>
            <person name="Tapia R."/>
            <person name="Han C."/>
            <person name="Goodwin L."/>
            <person name="Pitluck S."/>
            <person name="Liolios K."/>
            <person name="Ioanna P."/>
            <person name="Ivanova N."/>
            <person name="Mavromatis K."/>
            <person name="Mikhailova N."/>
            <person name="Pati A."/>
            <person name="Chen A."/>
            <person name="Palaniappan K."/>
            <person name="Land M."/>
            <person name="Hauser L."/>
            <person name="Chang Y.J."/>
            <person name="Jeffries C.D."/>
            <person name="Bilek Y."/>
            <person name="Hader T."/>
            <person name="Rohde M."/>
            <person name="Spring S."/>
            <person name="Sikorski J."/>
            <person name="Goker M."/>
            <person name="Woyke T."/>
            <person name="Bristow J."/>
            <person name="Eisen J.A."/>
            <person name="Markowitz V."/>
            <person name="Hugenholtz P."/>
            <person name="Kyrpides N.C."/>
            <person name="Klenk H.P."/>
        </authorList>
    </citation>
    <scope>NUCLEOTIDE SEQUENCE [LARGE SCALE GENOMIC DNA]</scope>
    <source>
        <strain evidence="2">ATCC 35584 / DSM 2162 / JCM 9187 / O7/1</strain>
    </source>
</reference>
<dbReference type="STRING" id="765177.Desmu_0230"/>